<dbReference type="NCBIfam" id="NF033539">
    <property type="entry name" value="transpos_IS1380"/>
    <property type="match status" value="1"/>
</dbReference>
<gene>
    <name evidence="2" type="ORF">N47_G33510</name>
</gene>
<feature type="domain" description="Transposase DDE" evidence="1">
    <location>
        <begin position="39"/>
        <end position="434"/>
    </location>
</feature>
<accession>E1YBT3</accession>
<evidence type="ECO:0000313" key="2">
    <source>
        <dbReference type="EMBL" id="CBX28027.1"/>
    </source>
</evidence>
<protein>
    <recommendedName>
        <fullName evidence="1">Transposase DDE domain-containing protein</fullName>
    </recommendedName>
</protein>
<organism evidence="2">
    <name type="scientific">uncultured Desulfobacterium sp</name>
    <dbReference type="NCBI Taxonomy" id="201089"/>
    <lineage>
        <taxon>Bacteria</taxon>
        <taxon>Pseudomonadati</taxon>
        <taxon>Thermodesulfobacteriota</taxon>
        <taxon>Desulfobacteria</taxon>
        <taxon>Desulfobacterales</taxon>
        <taxon>Desulfobacteriaceae</taxon>
        <taxon>Desulfobacterium</taxon>
        <taxon>environmental samples</taxon>
    </lineage>
</organism>
<reference evidence="2" key="1">
    <citation type="journal article" date="2011" name="Environ. Microbiol.">
        <title>Genomic insights into the metabolic potential of the polycyclic aromatic hydrocarbon degrading sulfate-reducing Deltaproteobacterium N47.</title>
        <authorList>
            <person name="Bergmann F."/>
            <person name="Selesi D."/>
            <person name="Weinmaier T."/>
            <person name="Tischler P."/>
            <person name="Rattei T."/>
            <person name="Meckenstock R.U."/>
        </authorList>
    </citation>
    <scope>NUCLEOTIDE SEQUENCE</scope>
</reference>
<evidence type="ECO:0000259" key="1">
    <source>
        <dbReference type="Pfam" id="PF13701"/>
    </source>
</evidence>
<dbReference type="EMBL" id="FR695868">
    <property type="protein sequence ID" value="CBX28027.1"/>
    <property type="molecule type" value="Genomic_DNA"/>
</dbReference>
<dbReference type="InterPro" id="IPR012337">
    <property type="entry name" value="RNaseH-like_sf"/>
</dbReference>
<dbReference type="AlphaFoldDB" id="E1YBT3"/>
<dbReference type="InterPro" id="IPR047960">
    <property type="entry name" value="Transpos_IS1380"/>
</dbReference>
<name>E1YBT3_9BACT</name>
<proteinExistence type="predicted"/>
<dbReference type="SUPFAM" id="SSF53098">
    <property type="entry name" value="Ribonuclease H-like"/>
    <property type="match status" value="1"/>
</dbReference>
<dbReference type="InterPro" id="IPR025668">
    <property type="entry name" value="Tnp_DDE_dom"/>
</dbReference>
<sequence length="451" mass="51189">MKNLVDSNRYVLSRQHKYLTNEVMDMIKQTVLPFKIEITKDMITSHAGLALLGEFAVGLRLLEAIDKNLPAPGSGAGYSASEHILPLILMLNGGGRSLEDLRQIRKDDGLREVLPLKRMPSSDATGDWLRRSGINGSLKGLAEVNRKIIKRGLKYDGIKGYTLDIDATGIEAEKELAKMTYKGYLGYMPMVGHLAENGFVLGDEFRQGNEAPASRNLEFIKYCKKQLPSGKHIKAFRADSAAYQADIINYCHGNGIKFAIGADLDKAVVRQIKSLGDSDWRVYQNGFIAETVHCMNKTKQSFRLVVIRRPIQVKLFNETDEKEKYTVIATNRTEDVEQVVRWYSQRGQCSENRIKELKIGFGMERMPCGQFEANAVFFRIGVLAYNVGRLFVLKTLDKSWHSHQVQTLRWKLYETAGKIVFHGGVIWLKVRRHYQALFSEIRLKSWEFSTG</sequence>
<dbReference type="Pfam" id="PF13701">
    <property type="entry name" value="DDE_Tnp_1_4"/>
    <property type="match status" value="1"/>
</dbReference>